<gene>
    <name evidence="2" type="ORF">NON19_12200</name>
</gene>
<keyword evidence="2" id="KW-0378">Hydrolase</keyword>
<dbReference type="RefSeq" id="WP_255927255.1">
    <property type="nucleotide sequence ID" value="NZ_JANFNH010000009.1"/>
</dbReference>
<accession>A0ABT1PBL8</accession>
<dbReference type="EMBL" id="JANFNH010000009">
    <property type="protein sequence ID" value="MCQ4042767.1"/>
    <property type="molecule type" value="Genomic_DNA"/>
</dbReference>
<evidence type="ECO:0000313" key="3">
    <source>
        <dbReference type="Proteomes" id="UP001206206"/>
    </source>
</evidence>
<keyword evidence="2" id="KW-0645">Protease</keyword>
<reference evidence="2 3" key="1">
    <citation type="submission" date="2022-06" db="EMBL/GenBank/DDBJ databases">
        <title>Draft genome sequence of type strain Streptomyces rubrisoli DSM 42083.</title>
        <authorList>
            <person name="Duangmal K."/>
            <person name="Klaysubun C."/>
        </authorList>
    </citation>
    <scope>NUCLEOTIDE SEQUENCE [LARGE SCALE GENOMIC DNA]</scope>
    <source>
        <strain evidence="2 3">DSM 42083</strain>
    </source>
</reference>
<proteinExistence type="predicted"/>
<feature type="transmembrane region" description="Helical" evidence="1">
    <location>
        <begin position="7"/>
        <end position="23"/>
    </location>
</feature>
<feature type="transmembrane region" description="Helical" evidence="1">
    <location>
        <begin position="131"/>
        <end position="152"/>
    </location>
</feature>
<dbReference type="InterPro" id="IPR026898">
    <property type="entry name" value="PrsW"/>
</dbReference>
<evidence type="ECO:0000256" key="1">
    <source>
        <dbReference type="SAM" id="Phobius"/>
    </source>
</evidence>
<dbReference type="PANTHER" id="PTHR36844:SF1">
    <property type="entry name" value="PROTEASE PRSW"/>
    <property type="match status" value="1"/>
</dbReference>
<name>A0ABT1PBL8_9ACTN</name>
<keyword evidence="1" id="KW-0472">Membrane</keyword>
<keyword evidence="2" id="KW-0482">Metalloprotease</keyword>
<feature type="transmembrane region" description="Helical" evidence="1">
    <location>
        <begin position="172"/>
        <end position="192"/>
    </location>
</feature>
<sequence length="249" mass="26067">MPPVARLGWLGALTIGIALFVVDERVMVDTANPNFVPSVILLGAAVVPVAFVLFVAERRLPYDVPAGVVFTAALLGGVIGTVTAGLLEYDTLRRLGVLPMLAVAVIEEAAKLVVPLAIVVFTRYRRPADGVLVGVASGAGFAALETMGYAFVALVRSHGSLITLDNVLLLRGLLAPAGHMAWTGATAAALWIAFRTGRWLRFGLVFVLAVVLHAAWDSIGTLTGYALIATVSLLFLGALTHRTATATAQ</sequence>
<keyword evidence="1" id="KW-1133">Transmembrane helix</keyword>
<dbReference type="GO" id="GO:0008237">
    <property type="term" value="F:metallopeptidase activity"/>
    <property type="evidence" value="ECO:0007669"/>
    <property type="project" value="UniProtKB-KW"/>
</dbReference>
<protein>
    <submittedName>
        <fullName evidence="2">PrsW family intramembrane metalloprotease</fullName>
    </submittedName>
</protein>
<evidence type="ECO:0000313" key="2">
    <source>
        <dbReference type="EMBL" id="MCQ4042767.1"/>
    </source>
</evidence>
<organism evidence="2 3">
    <name type="scientific">Streptantibioticus rubrisoli</name>
    <dbReference type="NCBI Taxonomy" id="1387313"/>
    <lineage>
        <taxon>Bacteria</taxon>
        <taxon>Bacillati</taxon>
        <taxon>Actinomycetota</taxon>
        <taxon>Actinomycetes</taxon>
        <taxon>Kitasatosporales</taxon>
        <taxon>Streptomycetaceae</taxon>
        <taxon>Streptantibioticus</taxon>
    </lineage>
</organism>
<keyword evidence="3" id="KW-1185">Reference proteome</keyword>
<dbReference type="Pfam" id="PF13367">
    <property type="entry name" value="PrsW-protease"/>
    <property type="match status" value="1"/>
</dbReference>
<feature type="transmembrane region" description="Helical" evidence="1">
    <location>
        <begin position="199"/>
        <end position="216"/>
    </location>
</feature>
<dbReference type="Proteomes" id="UP001206206">
    <property type="component" value="Unassembled WGS sequence"/>
</dbReference>
<comment type="caution">
    <text evidence="2">The sequence shown here is derived from an EMBL/GenBank/DDBJ whole genome shotgun (WGS) entry which is preliminary data.</text>
</comment>
<dbReference type="PANTHER" id="PTHR36844">
    <property type="entry name" value="PROTEASE PRSW"/>
    <property type="match status" value="1"/>
</dbReference>
<feature type="transmembrane region" description="Helical" evidence="1">
    <location>
        <begin position="35"/>
        <end position="56"/>
    </location>
</feature>
<feature type="transmembrane region" description="Helical" evidence="1">
    <location>
        <begin position="222"/>
        <end position="240"/>
    </location>
</feature>
<keyword evidence="1" id="KW-0812">Transmembrane</keyword>
<feature type="transmembrane region" description="Helical" evidence="1">
    <location>
        <begin position="68"/>
        <end position="87"/>
    </location>
</feature>